<comment type="caution">
    <text evidence="10">The sequence shown here is derived from an EMBL/GenBank/DDBJ whole genome shotgun (WGS) entry which is preliminary data.</text>
</comment>
<dbReference type="Gene3D" id="1.10.287.130">
    <property type="match status" value="1"/>
</dbReference>
<feature type="transmembrane region" description="Helical" evidence="8">
    <location>
        <begin position="180"/>
        <end position="199"/>
    </location>
</feature>
<keyword evidence="8" id="KW-0472">Membrane</keyword>
<dbReference type="RefSeq" id="WP_232543205.1">
    <property type="nucleotide sequence ID" value="NZ_BMUB01000015.1"/>
</dbReference>
<dbReference type="InterPro" id="IPR004358">
    <property type="entry name" value="Sig_transdc_His_kin-like_C"/>
</dbReference>
<dbReference type="PRINTS" id="PR00344">
    <property type="entry name" value="BCTRLSENSOR"/>
</dbReference>
<evidence type="ECO:0000313" key="11">
    <source>
        <dbReference type="Proteomes" id="UP000610124"/>
    </source>
</evidence>
<dbReference type="PANTHER" id="PTHR43711:SF1">
    <property type="entry name" value="HISTIDINE KINASE 1"/>
    <property type="match status" value="1"/>
</dbReference>
<dbReference type="AlphaFoldDB" id="A0A8H9LQ63"/>
<dbReference type="CDD" id="cd00082">
    <property type="entry name" value="HisKA"/>
    <property type="match status" value="1"/>
</dbReference>
<dbReference type="GO" id="GO:0000155">
    <property type="term" value="F:phosphorelay sensor kinase activity"/>
    <property type="evidence" value="ECO:0007669"/>
    <property type="project" value="InterPro"/>
</dbReference>
<comment type="catalytic activity">
    <reaction evidence="1">
        <text>ATP + protein L-histidine = ADP + protein N-phospho-L-histidine.</text>
        <dbReference type="EC" id="2.7.13.3"/>
    </reaction>
</comment>
<dbReference type="InterPro" id="IPR003661">
    <property type="entry name" value="HisK_dim/P_dom"/>
</dbReference>
<dbReference type="SUPFAM" id="SSF55874">
    <property type="entry name" value="ATPase domain of HSP90 chaperone/DNA topoisomerase II/histidine kinase"/>
    <property type="match status" value="1"/>
</dbReference>
<dbReference type="EMBL" id="BMUB01000015">
    <property type="protein sequence ID" value="GGU93662.1"/>
    <property type="molecule type" value="Genomic_DNA"/>
</dbReference>
<evidence type="ECO:0000256" key="3">
    <source>
        <dbReference type="ARBA" id="ARBA00012438"/>
    </source>
</evidence>
<dbReference type="SMART" id="SM00388">
    <property type="entry name" value="HisKA"/>
    <property type="match status" value="1"/>
</dbReference>
<comment type="subcellular location">
    <subcellularLocation>
        <location evidence="2">Cell membrane</location>
    </subcellularLocation>
</comment>
<dbReference type="Pfam" id="PF00512">
    <property type="entry name" value="HisKA"/>
    <property type="match status" value="1"/>
</dbReference>
<evidence type="ECO:0000259" key="9">
    <source>
        <dbReference type="PROSITE" id="PS50109"/>
    </source>
</evidence>
<proteinExistence type="predicted"/>
<dbReference type="SMART" id="SM00387">
    <property type="entry name" value="HATPase_c"/>
    <property type="match status" value="1"/>
</dbReference>
<dbReference type="GeneID" id="97488378"/>
<feature type="domain" description="Histidine kinase" evidence="9">
    <location>
        <begin position="220"/>
        <end position="417"/>
    </location>
</feature>
<gene>
    <name evidence="10" type="ORF">GCM10010502_53950</name>
</gene>
<reference evidence="10" key="2">
    <citation type="submission" date="2020-09" db="EMBL/GenBank/DDBJ databases">
        <authorList>
            <person name="Sun Q."/>
            <person name="Ohkuma M."/>
        </authorList>
    </citation>
    <scope>NUCLEOTIDE SEQUENCE</scope>
    <source>
        <strain evidence="10">JCM 4434</strain>
    </source>
</reference>
<dbReference type="InterPro" id="IPR050736">
    <property type="entry name" value="Sensor_HK_Regulatory"/>
</dbReference>
<dbReference type="SUPFAM" id="SSF47384">
    <property type="entry name" value="Homodimeric domain of signal transducing histidine kinase"/>
    <property type="match status" value="1"/>
</dbReference>
<keyword evidence="7" id="KW-0902">Two-component regulatory system</keyword>
<keyword evidence="4" id="KW-0597">Phosphoprotein</keyword>
<evidence type="ECO:0000256" key="6">
    <source>
        <dbReference type="ARBA" id="ARBA00022777"/>
    </source>
</evidence>
<dbReference type="PANTHER" id="PTHR43711">
    <property type="entry name" value="TWO-COMPONENT HISTIDINE KINASE"/>
    <property type="match status" value="1"/>
</dbReference>
<dbReference type="InterPro" id="IPR005467">
    <property type="entry name" value="His_kinase_dom"/>
</dbReference>
<evidence type="ECO:0000256" key="2">
    <source>
        <dbReference type="ARBA" id="ARBA00004236"/>
    </source>
</evidence>
<dbReference type="GO" id="GO:0005886">
    <property type="term" value="C:plasma membrane"/>
    <property type="evidence" value="ECO:0007669"/>
    <property type="project" value="UniProtKB-SubCell"/>
</dbReference>
<dbReference type="Proteomes" id="UP000610124">
    <property type="component" value="Unassembled WGS sequence"/>
</dbReference>
<evidence type="ECO:0000256" key="4">
    <source>
        <dbReference type="ARBA" id="ARBA00022553"/>
    </source>
</evidence>
<evidence type="ECO:0000256" key="7">
    <source>
        <dbReference type="ARBA" id="ARBA00023012"/>
    </source>
</evidence>
<dbReference type="PROSITE" id="PS50109">
    <property type="entry name" value="HIS_KIN"/>
    <property type="match status" value="1"/>
</dbReference>
<dbReference type="EC" id="2.7.13.3" evidence="3"/>
<keyword evidence="6" id="KW-0418">Kinase</keyword>
<keyword evidence="8" id="KW-0812">Transmembrane</keyword>
<sequence length="419" mass="44192">MTGRTPAVARLYRVRWAMTLLFATTTAACLVVLAAVAVHTDGRSRARGLDDTVSHGADGLARVLYYDDGGVLRLDGIYEDSLADHAMALGVIQAAPGAAPQLRHAQPARTALPDQTRLEELWRTVQREQETVVVTAPAADGRSYRWAVAPVWDGKVLDSAVLVGTDPARSEADHVRLVEWLAAGCAVLVLVAAAVGHLLTGRAMRPALRGLEQQEQFLAEAAHELRTPLATLRVVVEQGDTAEGGAPAALDEATRLVDRLGRLVTGLLARARVEAGTQEIERTPLRLDQLVEQTVEELPDTDGVTVSAEAVVVEGDPELLAQAVRNLVENALRHGGGTPVEVTVTAGRVAVRDHGPGVPAGEHERVFERRVAGAGSTGTGTGLAIVRWVAELHGGTARLSEAPGGGTVAELCLPERTSG</sequence>
<accession>A0A8H9LQ63</accession>
<organism evidence="10 11">
    <name type="scientific">Kitasatospora aureofaciens</name>
    <name type="common">Streptomyces aureofaciens</name>
    <dbReference type="NCBI Taxonomy" id="1894"/>
    <lineage>
        <taxon>Bacteria</taxon>
        <taxon>Bacillati</taxon>
        <taxon>Actinomycetota</taxon>
        <taxon>Actinomycetes</taxon>
        <taxon>Kitasatosporales</taxon>
        <taxon>Streptomycetaceae</taxon>
        <taxon>Kitasatospora</taxon>
    </lineage>
</organism>
<dbReference type="Gene3D" id="3.30.565.10">
    <property type="entry name" value="Histidine kinase-like ATPase, C-terminal domain"/>
    <property type="match status" value="1"/>
</dbReference>
<evidence type="ECO:0000256" key="1">
    <source>
        <dbReference type="ARBA" id="ARBA00000085"/>
    </source>
</evidence>
<dbReference type="InterPro" id="IPR036097">
    <property type="entry name" value="HisK_dim/P_sf"/>
</dbReference>
<protein>
    <recommendedName>
        <fullName evidence="3">histidine kinase</fullName>
        <ecNumber evidence="3">2.7.13.3</ecNumber>
    </recommendedName>
</protein>
<reference evidence="10" key="1">
    <citation type="journal article" date="2014" name="Int. J. Syst. Evol. Microbiol.">
        <title>Complete genome sequence of Corynebacterium casei LMG S-19264T (=DSM 44701T), isolated from a smear-ripened cheese.</title>
        <authorList>
            <consortium name="US DOE Joint Genome Institute (JGI-PGF)"/>
            <person name="Walter F."/>
            <person name="Albersmeier A."/>
            <person name="Kalinowski J."/>
            <person name="Ruckert C."/>
        </authorList>
    </citation>
    <scope>NUCLEOTIDE SEQUENCE</scope>
    <source>
        <strain evidence="10">JCM 4434</strain>
    </source>
</reference>
<evidence type="ECO:0000313" key="10">
    <source>
        <dbReference type="EMBL" id="GGU93662.1"/>
    </source>
</evidence>
<evidence type="ECO:0000256" key="8">
    <source>
        <dbReference type="SAM" id="Phobius"/>
    </source>
</evidence>
<name>A0A8H9LQ63_KITAU</name>
<keyword evidence="5" id="KW-0808">Transferase</keyword>
<dbReference type="InterPro" id="IPR003594">
    <property type="entry name" value="HATPase_dom"/>
</dbReference>
<keyword evidence="8" id="KW-1133">Transmembrane helix</keyword>
<evidence type="ECO:0000256" key="5">
    <source>
        <dbReference type="ARBA" id="ARBA00022679"/>
    </source>
</evidence>
<dbReference type="InterPro" id="IPR036890">
    <property type="entry name" value="HATPase_C_sf"/>
</dbReference>
<dbReference type="Pfam" id="PF02518">
    <property type="entry name" value="HATPase_c"/>
    <property type="match status" value="1"/>
</dbReference>
<dbReference type="PROSITE" id="PS51257">
    <property type="entry name" value="PROKAR_LIPOPROTEIN"/>
    <property type="match status" value="1"/>
</dbReference>